<keyword evidence="8" id="KW-1185">Reference proteome</keyword>
<evidence type="ECO:0000256" key="1">
    <source>
        <dbReference type="ARBA" id="ARBA00022490"/>
    </source>
</evidence>
<dbReference type="InterPro" id="IPR003682">
    <property type="entry name" value="rRNA_ssu_MeTfrase_G"/>
</dbReference>
<dbReference type="Pfam" id="PF02527">
    <property type="entry name" value="GidB"/>
    <property type="match status" value="1"/>
</dbReference>
<keyword evidence="5 6" id="KW-0949">S-adenosyl-L-methionine</keyword>
<dbReference type="OrthoDB" id="9808773at2"/>
<keyword evidence="1 6" id="KW-0963">Cytoplasm</keyword>
<dbReference type="FunFam" id="3.40.50.150:FF:000041">
    <property type="entry name" value="Ribosomal RNA small subunit methyltransferase G"/>
    <property type="match status" value="1"/>
</dbReference>
<comment type="function">
    <text evidence="6">Specifically methylates the N7 position of a guanine in 16S rRNA.</text>
</comment>
<dbReference type="PANTHER" id="PTHR31760">
    <property type="entry name" value="S-ADENOSYL-L-METHIONINE-DEPENDENT METHYLTRANSFERASES SUPERFAMILY PROTEIN"/>
    <property type="match status" value="1"/>
</dbReference>
<comment type="subcellular location">
    <subcellularLocation>
        <location evidence="6">Cytoplasm</location>
    </subcellularLocation>
</comment>
<evidence type="ECO:0000256" key="4">
    <source>
        <dbReference type="ARBA" id="ARBA00022679"/>
    </source>
</evidence>
<dbReference type="RefSeq" id="WP_006626759.1">
    <property type="nucleotide sequence ID" value="NZ_ADFR01000002.1"/>
</dbReference>
<dbReference type="NCBIfam" id="TIGR00138">
    <property type="entry name" value="rsmG_gidB"/>
    <property type="match status" value="1"/>
</dbReference>
<protein>
    <recommendedName>
        <fullName evidence="6">Ribosomal RNA small subunit methyltransferase G</fullName>
        <ecNumber evidence="6">2.1.1.-</ecNumber>
    </recommendedName>
    <alternativeName>
        <fullName evidence="6">16S rRNA 7-methylguanosine methyltransferase</fullName>
        <shortName evidence="6">16S rRNA m7G methyltransferase</shortName>
    </alternativeName>
</protein>
<accession>D2MMY8</accession>
<feature type="binding site" evidence="6">
    <location>
        <position position="72"/>
    </location>
    <ligand>
        <name>S-adenosyl-L-methionine</name>
        <dbReference type="ChEBI" id="CHEBI:59789"/>
    </ligand>
</feature>
<feature type="binding site" evidence="6">
    <location>
        <position position="77"/>
    </location>
    <ligand>
        <name>S-adenosyl-L-methionine</name>
        <dbReference type="ChEBI" id="CHEBI:59789"/>
    </ligand>
</feature>
<dbReference type="SUPFAM" id="SSF53335">
    <property type="entry name" value="S-adenosyl-L-methionine-dependent methyltransferases"/>
    <property type="match status" value="1"/>
</dbReference>
<feature type="binding site" evidence="6">
    <location>
        <position position="140"/>
    </location>
    <ligand>
        <name>S-adenosyl-L-methionine</name>
        <dbReference type="ChEBI" id="CHEBI:59789"/>
    </ligand>
</feature>
<dbReference type="eggNOG" id="COG0357">
    <property type="taxonomic scope" value="Bacteria"/>
</dbReference>
<dbReference type="EMBL" id="ADFR01000002">
    <property type="protein sequence ID" value="EFC06414.1"/>
    <property type="molecule type" value="Genomic_DNA"/>
</dbReference>
<name>D2MMY8_9FIRM</name>
<dbReference type="CDD" id="cd02440">
    <property type="entry name" value="AdoMet_MTases"/>
    <property type="match status" value="1"/>
</dbReference>
<dbReference type="GO" id="GO:0005829">
    <property type="term" value="C:cytosol"/>
    <property type="evidence" value="ECO:0007669"/>
    <property type="project" value="TreeGrafter"/>
</dbReference>
<evidence type="ECO:0000256" key="2">
    <source>
        <dbReference type="ARBA" id="ARBA00022552"/>
    </source>
</evidence>
<dbReference type="STRING" id="679192.HMPREF9013_1124"/>
<dbReference type="AlphaFoldDB" id="D2MMY8"/>
<dbReference type="InterPro" id="IPR029063">
    <property type="entry name" value="SAM-dependent_MTases_sf"/>
</dbReference>
<comment type="caution">
    <text evidence="7">The sequence shown here is derived from an EMBL/GenBank/DDBJ whole genome shotgun (WGS) entry which is preliminary data.</text>
</comment>
<evidence type="ECO:0000313" key="7">
    <source>
        <dbReference type="EMBL" id="EFC06414.1"/>
    </source>
</evidence>
<evidence type="ECO:0000256" key="6">
    <source>
        <dbReference type="HAMAP-Rule" id="MF_00074"/>
    </source>
</evidence>
<keyword evidence="2 6" id="KW-0698">rRNA processing</keyword>
<evidence type="ECO:0000313" key="8">
    <source>
        <dbReference type="Proteomes" id="UP000005017"/>
    </source>
</evidence>
<dbReference type="Proteomes" id="UP000005017">
    <property type="component" value="Unassembled WGS sequence"/>
</dbReference>
<feature type="binding site" evidence="6">
    <location>
        <begin position="95"/>
        <end position="97"/>
    </location>
    <ligand>
        <name>S-adenosyl-L-methionine</name>
        <dbReference type="ChEBI" id="CHEBI:59789"/>
    </ligand>
</feature>
<evidence type="ECO:0000256" key="5">
    <source>
        <dbReference type="ARBA" id="ARBA00022691"/>
    </source>
</evidence>
<comment type="similarity">
    <text evidence="6">Belongs to the methyltransferase superfamily. RNA methyltransferase RsmG family.</text>
</comment>
<keyword evidence="4 6" id="KW-0808">Transferase</keyword>
<dbReference type="HAMAP" id="MF_00074">
    <property type="entry name" value="16SrRNA_methyltr_G"/>
    <property type="match status" value="1"/>
</dbReference>
<dbReference type="GO" id="GO:0070043">
    <property type="term" value="F:rRNA (guanine-N7-)-methyltransferase activity"/>
    <property type="evidence" value="ECO:0007669"/>
    <property type="project" value="UniProtKB-UniRule"/>
</dbReference>
<proteinExistence type="inferred from homology"/>
<dbReference type="EC" id="2.1.1.-" evidence="6"/>
<feature type="binding site" evidence="6">
    <location>
        <begin position="123"/>
        <end position="124"/>
    </location>
    <ligand>
        <name>S-adenosyl-L-methionine</name>
        <dbReference type="ChEBI" id="CHEBI:59789"/>
    </ligand>
</feature>
<reference evidence="8" key="1">
    <citation type="submission" date="2009-12" db="EMBL/GenBank/DDBJ databases">
        <title>Sequence of Clostridiales genomosp. BVAB3 str. UPII9-5.</title>
        <authorList>
            <person name="Madupu R."/>
            <person name="Durkin A.S."/>
            <person name="Torralba M."/>
            <person name="Methe B."/>
            <person name="Sutton G.G."/>
            <person name="Strausberg R.L."/>
            <person name="Nelson K.E."/>
        </authorList>
    </citation>
    <scope>NUCLEOTIDE SEQUENCE [LARGE SCALE GENOMIC DNA]</scope>
    <source>
        <strain evidence="8">W1219</strain>
    </source>
</reference>
<organism evidence="7 8">
    <name type="scientific">Bulleidia extructa W1219</name>
    <dbReference type="NCBI Taxonomy" id="679192"/>
    <lineage>
        <taxon>Bacteria</taxon>
        <taxon>Bacillati</taxon>
        <taxon>Bacillota</taxon>
        <taxon>Erysipelotrichia</taxon>
        <taxon>Erysipelotrichales</taxon>
        <taxon>Erysipelotrichaceae</taxon>
        <taxon>Bulleidia</taxon>
    </lineage>
</organism>
<keyword evidence="3 6" id="KW-0489">Methyltransferase</keyword>
<dbReference type="Gene3D" id="3.40.50.150">
    <property type="entry name" value="Vaccinia Virus protein VP39"/>
    <property type="match status" value="1"/>
</dbReference>
<sequence length="229" mass="26764">MNYQELSQHCQKMGLYCPIESFQRYASLLQEWNERMNLTAITEEKEIIEKHFLDCILPLHHSVIQGHWADVGSGAGFPGLVWKIMKPELEMTLIEPTGKRCQFLRHVINELQLEKIKVVNERAEDYAKLHREEFDGVTARAVSNLPLLSELCIPLIKVNGYFFPLKGKQGHQELESAKNALQRLHVRLIEEQEETIGQDERRVNLLFQKIKPTDQKYPRNYSQMKKKPL</sequence>
<gene>
    <name evidence="7" type="primary">gidB</name>
    <name evidence="6" type="synonym">rsmG</name>
    <name evidence="7" type="ORF">HMPREF9013_1124</name>
</gene>
<evidence type="ECO:0000256" key="3">
    <source>
        <dbReference type="ARBA" id="ARBA00022603"/>
    </source>
</evidence>
<dbReference type="PANTHER" id="PTHR31760:SF0">
    <property type="entry name" value="S-ADENOSYL-L-METHIONINE-DEPENDENT METHYLTRANSFERASES SUPERFAMILY PROTEIN"/>
    <property type="match status" value="1"/>
</dbReference>